<dbReference type="GO" id="GO:0007026">
    <property type="term" value="P:negative regulation of microtubule depolymerization"/>
    <property type="evidence" value="ECO:0007669"/>
    <property type="project" value="TreeGrafter"/>
</dbReference>
<reference evidence="5" key="1">
    <citation type="submission" date="2021-03" db="EMBL/GenBank/DDBJ databases">
        <title>Chromosome level genome of the anhydrobiotic midge Polypedilum vanderplanki.</title>
        <authorList>
            <person name="Yoshida Y."/>
            <person name="Kikawada T."/>
            <person name="Gusev O."/>
        </authorList>
    </citation>
    <scope>NUCLEOTIDE SEQUENCE</scope>
    <source>
        <strain evidence="5">NIAS01</strain>
        <tissue evidence="5">Whole body or cell culture</tissue>
    </source>
</reference>
<feature type="region of interest" description="Disordered" evidence="4">
    <location>
        <begin position="1880"/>
        <end position="1935"/>
    </location>
</feature>
<keyword evidence="6" id="KW-1185">Reference proteome</keyword>
<keyword evidence="2" id="KW-0879">Wnt signaling pathway</keyword>
<evidence type="ECO:0000313" key="6">
    <source>
        <dbReference type="Proteomes" id="UP001107558"/>
    </source>
</evidence>
<dbReference type="GO" id="GO:0007399">
    <property type="term" value="P:nervous system development"/>
    <property type="evidence" value="ECO:0007669"/>
    <property type="project" value="TreeGrafter"/>
</dbReference>
<feature type="region of interest" description="Disordered" evidence="4">
    <location>
        <begin position="605"/>
        <end position="629"/>
    </location>
</feature>
<dbReference type="Pfam" id="PF18797">
    <property type="entry name" value="APC_rep"/>
    <property type="match status" value="1"/>
</dbReference>
<protein>
    <recommendedName>
        <fullName evidence="7">Adenomatous polyposis coli protein</fullName>
    </recommendedName>
</protein>
<dbReference type="GO" id="GO:0007389">
    <property type="term" value="P:pattern specification process"/>
    <property type="evidence" value="ECO:0007669"/>
    <property type="project" value="TreeGrafter"/>
</dbReference>
<dbReference type="OrthoDB" id="5918429at2759"/>
<dbReference type="SUPFAM" id="SSF48371">
    <property type="entry name" value="ARM repeat"/>
    <property type="match status" value="1"/>
</dbReference>
<feature type="region of interest" description="Disordered" evidence="4">
    <location>
        <begin position="2152"/>
        <end position="2194"/>
    </location>
</feature>
<feature type="repeat" description="ARM" evidence="3">
    <location>
        <begin position="451"/>
        <end position="493"/>
    </location>
</feature>
<feature type="region of interest" description="Disordered" evidence="4">
    <location>
        <begin position="1769"/>
        <end position="1819"/>
    </location>
</feature>
<feature type="compositionally biased region" description="Polar residues" evidence="4">
    <location>
        <begin position="1148"/>
        <end position="1160"/>
    </location>
</feature>
<dbReference type="GO" id="GO:0090090">
    <property type="term" value="P:negative regulation of canonical Wnt signaling pathway"/>
    <property type="evidence" value="ECO:0007669"/>
    <property type="project" value="TreeGrafter"/>
</dbReference>
<evidence type="ECO:0000256" key="1">
    <source>
        <dbReference type="ARBA" id="ARBA00009051"/>
    </source>
</evidence>
<feature type="compositionally biased region" description="Basic and acidic residues" evidence="4">
    <location>
        <begin position="1881"/>
        <end position="1903"/>
    </location>
</feature>
<feature type="region of interest" description="Disordered" evidence="4">
    <location>
        <begin position="52"/>
        <end position="71"/>
    </location>
</feature>
<dbReference type="GO" id="GO:0008017">
    <property type="term" value="F:microtubule binding"/>
    <property type="evidence" value="ECO:0007669"/>
    <property type="project" value="TreeGrafter"/>
</dbReference>
<feature type="compositionally biased region" description="Low complexity" evidence="4">
    <location>
        <begin position="1802"/>
        <end position="1812"/>
    </location>
</feature>
<dbReference type="InterPro" id="IPR026818">
    <property type="entry name" value="Apc_fam"/>
</dbReference>
<sequence>MHAAGRKSSNSSDDDLLDETEELGTQRKKHFLDYDYGDDSIGESHEKINVASHMSASTSSNGMKASCSSSSQNMYTSNQLELKKKIIDRTTKMEQLSSSTKSAQTNGNKINNNNIKSVYSILSILNSTNSSSDEHIHEITSKLLEFSKNREMCVTLRQSGCISQLVQIIHSDPNDEIRQKQCLQTLHNIIHCNADDKAGRREARVMKLIEQLFDYCDALRLILKNKLNDEIDRHPIQAIGTLMKISFDGEHRHAMCLLGALQTISTLIQLDHAAHSSSASTNSNCITMRRYAGMCLTNLTFGDGNNKALLCSNKNFMKALVDQINSNSDELVQVTASVIRNLSWRADPNMKQALNEIDTIKILMSAAMKCMQENTLKAILSALWNLSNHCAKNKAEICDIDGAIEFLIDMLSYDAPSKTMAVIENAGGILRNISTHMAMYEKYRVILRQKGCFTILLQQLKSPSLTVVSNACGTLGNLSAHSVEDQKFLRENGSIPMLRSLIYSKHKMISTGSTIALRHLLACKSNIGHGENLDSVAKMMDLKELPTLNVRKQRALEQELSLNTESYKNDETSPSSKDDKTKDFEVDPKVKVMRNNNEIKVQNIEDDDEEEEAPTNFSKFDNDQEASDEKCEYQVDQITDYSIRYGREEEDDDEEEIQKRQNIINADDTTKCYNTEDTPHIISKAGSMSDLRKVKEVKTVEEKKLVKGKFSANASGIQTPDKVTNYCVEGTPGNFSRNDSLSDLEEASTTPPLEIKMDRAGPSKSSISKIPPAPLSIHKKEPSGEKEFVAATPKSVTFGNLAEETPLMFSRTSSMGSLSSAEPACDDKSSVVSDFSRMASGIMSPSELPDSPTQSIPQSPSSRHNHMKQASRNIPIIKAPMHAIRGVTIGAEAAEDCTNTFNVENTPAVFSSRTSLSNLSFDDEPKISTDAISKDFQLMKHPSEEHDDQKAKIIQDVTADQSDAESSDDNILLESCINMGINRVVNKDAKQKVNESTTSATETNDASTSIQDTIKKCHPQMLKENPMDMLRSVPMLPPYLPVDEINRFIVEDSPCNFSLMSGLSAITIESNANQSQHQPNANKPTAKVEPTIRAEENAVGTSSKKSFPPAIAEFDDSLSSLSLESEDDTNLLNQAIAAGYQKPKKQETSNPINIPINPRTTTVDVANDSISSVDSCDKDEATNSILEQCIRSGINKVVKKDSAKIRPLMTSSPKKSMLPQPKSSKSPQKKAIDQTLKDEELLKECIVTGMMKTSGLKQNDPLVENFSQISITDSKNVETSVIATGAHCAITDVGEKNTEKNKLMTYSNGQDESIASEKEHSHQAIWTMQNGSSNSNYEWSQSIGSMDDNILERSNEYPANKLSMLACGEIDDESIMDVSNEFMIENEKIIENKIEDKHKNPDLMLKSVDRLTQELVSTAEYLRKNALDEVSEQKMSNSISNNTWNDEISFPSISMTAPMIGSTNDEATFATDQICPLPEEKSEKFDNNQINDITPTNEQYKFEMIEKDDEYKEQKQNKDVHDSPSPIIDFKVGGEIASQPSVSKINFLSCGPASIDTLSSTMSNSTIVQTEARRIANKLANNILMDSTTSLDLENVRPPSSMDSISLCSFQESSVQQSPHKNQPKKSLMTGLVAKRALGHQMFGGSVDSVNSINNIDSIRPPSIMDELLDSMISVDSIVSEIVDPTLGISNYETALSDMEDSLTLRSCQDLSKDETLTPISSDFSSVESTPKKKRSMRASPPKQKRQSEKDRYKTYTIAVDMLLQQQQQECSSTESGRRLLNARQRRQEDRQRFETQVINHSPELSSSPSQSAIRRKDDPDRFKTYCIDNDDDFSIRAMTANFEFIRTEAINVASNVGVFDQSDIRNKLNQIKTASNGLRQSDESIDYEHQTSETESQRDLKNSTENNIVAPEENKTNEEEIEVHEQPKLKQAAKSSYISPYRMTTKITPTKSKSVRVTKTPVIAKVVTPKQPTQTAVAKSNLANGKVNGAKSHLGVIPKATPTHTQVKNTPAKTTVEPEPTLIRQGTFVKDEPTNQNVPVVDNEINLPTPKPPQQLSKIKPPSRIATIPKKSPDSKNSSPKRTSSIPSSITQLKYRSNSNASMKVKEISTPVARSNTGINLNPRKNVTSKIAGIWKNNNEKKEVMLRKPISVSSTQLNGSKLSTPTGSANKKLVNSPTKETRIKRSSTCDEIV</sequence>
<evidence type="ECO:0000256" key="2">
    <source>
        <dbReference type="ARBA" id="ARBA00022687"/>
    </source>
</evidence>
<dbReference type="FunFam" id="1.25.10.10:FF:000305">
    <property type="entry name" value="Adenomatous polyposis coli"/>
    <property type="match status" value="1"/>
</dbReference>
<feature type="region of interest" description="Disordered" evidence="4">
    <location>
        <begin position="843"/>
        <end position="868"/>
    </location>
</feature>
<comment type="similarity">
    <text evidence="1">Belongs to the adenomatous polyposis coli (APC) family.</text>
</comment>
<feature type="compositionally biased region" description="Basic and acidic residues" evidence="4">
    <location>
        <begin position="1913"/>
        <end position="1929"/>
    </location>
</feature>
<dbReference type="GO" id="GO:0008013">
    <property type="term" value="F:beta-catenin binding"/>
    <property type="evidence" value="ECO:0007669"/>
    <property type="project" value="InterPro"/>
</dbReference>
<dbReference type="PANTHER" id="PTHR12607:SF12">
    <property type="entry name" value="APC-LIKE, ISOFORM A-RELATED"/>
    <property type="match status" value="1"/>
</dbReference>
<accession>A0A9J6C932</accession>
<dbReference type="InterPro" id="IPR000225">
    <property type="entry name" value="Armadillo"/>
</dbReference>
<dbReference type="PROSITE" id="PS50176">
    <property type="entry name" value="ARM_REPEAT"/>
    <property type="match status" value="2"/>
</dbReference>
<feature type="compositionally biased region" description="Low complexity" evidence="4">
    <location>
        <begin position="1211"/>
        <end position="1226"/>
    </location>
</feature>
<feature type="compositionally biased region" description="Polar residues" evidence="4">
    <location>
        <begin position="994"/>
        <end position="1011"/>
    </location>
</feature>
<feature type="compositionally biased region" description="Low complexity" evidence="4">
    <location>
        <begin position="2076"/>
        <end position="2092"/>
    </location>
</feature>
<feature type="region of interest" description="Disordered" evidence="4">
    <location>
        <begin position="2024"/>
        <end position="2111"/>
    </location>
</feature>
<evidence type="ECO:0000256" key="4">
    <source>
        <dbReference type="SAM" id="MobiDB-lite"/>
    </source>
</evidence>
<dbReference type="GO" id="GO:0016055">
    <property type="term" value="P:Wnt signaling pathway"/>
    <property type="evidence" value="ECO:0007669"/>
    <property type="project" value="UniProtKB-KW"/>
</dbReference>
<feature type="compositionally biased region" description="Basic and acidic residues" evidence="4">
    <location>
        <begin position="567"/>
        <end position="583"/>
    </location>
</feature>
<evidence type="ECO:0008006" key="7">
    <source>
        <dbReference type="Google" id="ProtNLM"/>
    </source>
</evidence>
<feature type="region of interest" description="Disordered" evidence="4">
    <location>
        <begin position="1141"/>
        <end position="1160"/>
    </location>
</feature>
<evidence type="ECO:0000313" key="5">
    <source>
        <dbReference type="EMBL" id="KAG5678158.1"/>
    </source>
</evidence>
<dbReference type="PANTHER" id="PTHR12607">
    <property type="entry name" value="ADENOMATOUS POLYPOSIS COLI PROTEIN FAMILY"/>
    <property type="match status" value="1"/>
</dbReference>
<feature type="compositionally biased region" description="Polar residues" evidence="4">
    <location>
        <begin position="1718"/>
        <end position="1729"/>
    </location>
</feature>
<dbReference type="Gene3D" id="1.25.10.10">
    <property type="entry name" value="Leucine-rich Repeat Variant"/>
    <property type="match status" value="1"/>
</dbReference>
<feature type="repeat" description="ARM" evidence="3">
    <location>
        <begin position="402"/>
        <end position="436"/>
    </location>
</feature>
<proteinExistence type="inferred from homology"/>
<feature type="region of interest" description="Disordered" evidence="4">
    <location>
        <begin position="1204"/>
        <end position="1234"/>
    </location>
</feature>
<gene>
    <name evidence="5" type="ORF">PVAND_007853</name>
</gene>
<dbReference type="GO" id="GO:0016477">
    <property type="term" value="P:cell migration"/>
    <property type="evidence" value="ECO:0007669"/>
    <property type="project" value="TreeGrafter"/>
</dbReference>
<dbReference type="InterPro" id="IPR011989">
    <property type="entry name" value="ARM-like"/>
</dbReference>
<feature type="compositionally biased region" description="Polar residues" evidence="4">
    <location>
        <begin position="2093"/>
        <end position="2103"/>
    </location>
</feature>
<name>A0A9J6C932_POLVA</name>
<dbReference type="SMART" id="SM00185">
    <property type="entry name" value="ARM"/>
    <property type="match status" value="7"/>
</dbReference>
<comment type="caution">
    <text evidence="5">The sequence shown here is derived from an EMBL/GenBank/DDBJ whole genome shotgun (WGS) entry which is preliminary data.</text>
</comment>
<dbReference type="Proteomes" id="UP001107558">
    <property type="component" value="Chromosome 2"/>
</dbReference>
<dbReference type="Pfam" id="PF05923">
    <property type="entry name" value="APC_r"/>
    <property type="match status" value="4"/>
</dbReference>
<dbReference type="Pfam" id="PF00514">
    <property type="entry name" value="Arm"/>
    <property type="match status" value="1"/>
</dbReference>
<dbReference type="GO" id="GO:0016342">
    <property type="term" value="C:catenin complex"/>
    <property type="evidence" value="ECO:0007669"/>
    <property type="project" value="TreeGrafter"/>
</dbReference>
<feature type="region of interest" description="Disordered" evidence="4">
    <location>
        <begin position="1716"/>
        <end position="1752"/>
    </location>
</feature>
<feature type="region of interest" description="Disordered" evidence="4">
    <location>
        <begin position="754"/>
        <end position="785"/>
    </location>
</feature>
<organism evidence="5 6">
    <name type="scientific">Polypedilum vanderplanki</name>
    <name type="common">Sleeping chironomid midge</name>
    <dbReference type="NCBI Taxonomy" id="319348"/>
    <lineage>
        <taxon>Eukaryota</taxon>
        <taxon>Metazoa</taxon>
        <taxon>Ecdysozoa</taxon>
        <taxon>Arthropoda</taxon>
        <taxon>Hexapoda</taxon>
        <taxon>Insecta</taxon>
        <taxon>Pterygota</taxon>
        <taxon>Neoptera</taxon>
        <taxon>Endopterygota</taxon>
        <taxon>Diptera</taxon>
        <taxon>Nematocera</taxon>
        <taxon>Chironomoidea</taxon>
        <taxon>Chironomidae</taxon>
        <taxon>Chironominae</taxon>
        <taxon>Polypedilum</taxon>
        <taxon>Polypedilum</taxon>
    </lineage>
</organism>
<dbReference type="InterPro" id="IPR041257">
    <property type="entry name" value="APC_rep"/>
</dbReference>
<dbReference type="EMBL" id="JADBJN010000002">
    <property type="protein sequence ID" value="KAG5678158.1"/>
    <property type="molecule type" value="Genomic_DNA"/>
</dbReference>
<dbReference type="GO" id="GO:0005881">
    <property type="term" value="C:cytoplasmic microtubule"/>
    <property type="evidence" value="ECO:0007669"/>
    <property type="project" value="TreeGrafter"/>
</dbReference>
<feature type="region of interest" description="Disordered" evidence="4">
    <location>
        <begin position="561"/>
        <end position="583"/>
    </location>
</feature>
<feature type="region of interest" description="Disordered" evidence="4">
    <location>
        <begin position="990"/>
        <end position="1011"/>
    </location>
</feature>
<dbReference type="InterPro" id="IPR016024">
    <property type="entry name" value="ARM-type_fold"/>
</dbReference>
<evidence type="ECO:0000256" key="3">
    <source>
        <dbReference type="PROSITE-ProRule" id="PRU00259"/>
    </source>
</evidence>
<dbReference type="InterPro" id="IPR009223">
    <property type="entry name" value="APC_rpt"/>
</dbReference>
<dbReference type="GO" id="GO:0030877">
    <property type="term" value="C:beta-catenin destruction complex"/>
    <property type="evidence" value="ECO:0007669"/>
    <property type="project" value="TreeGrafter"/>
</dbReference>
<feature type="compositionally biased region" description="Polar residues" evidence="4">
    <location>
        <begin position="2152"/>
        <end position="2179"/>
    </location>
</feature>
<dbReference type="GO" id="GO:0001708">
    <property type="term" value="P:cell fate specification"/>
    <property type="evidence" value="ECO:0007669"/>
    <property type="project" value="TreeGrafter"/>
</dbReference>
<feature type="compositionally biased region" description="Low complexity" evidence="4">
    <location>
        <begin position="849"/>
        <end position="862"/>
    </location>
</feature>